<keyword evidence="1" id="KW-0812">Transmembrane</keyword>
<dbReference type="InterPro" id="IPR016288">
    <property type="entry name" value="Beta_cellobiohydrolase"/>
</dbReference>
<dbReference type="STRING" id="1202772.A0A1V9ZDD4"/>
<keyword evidence="1" id="KW-0472">Membrane</keyword>
<feature type="chain" id="PRO_5025375608" evidence="2">
    <location>
        <begin position="23"/>
        <end position="479"/>
    </location>
</feature>
<reference evidence="3 4" key="1">
    <citation type="journal article" date="2014" name="Genome Biol. Evol.">
        <title>The secreted proteins of Achlya hypogyna and Thraustotheca clavata identify the ancestral oomycete secretome and reveal gene acquisitions by horizontal gene transfer.</title>
        <authorList>
            <person name="Misner I."/>
            <person name="Blouin N."/>
            <person name="Leonard G."/>
            <person name="Richards T.A."/>
            <person name="Lane C.E."/>
        </authorList>
    </citation>
    <scope>NUCLEOTIDE SEQUENCE [LARGE SCALE GENOMIC DNA]</scope>
    <source>
        <strain evidence="3 4">ATCC 48635</strain>
    </source>
</reference>
<keyword evidence="3" id="KW-0378">Hydrolase</keyword>
<feature type="transmembrane region" description="Helical" evidence="1">
    <location>
        <begin position="425"/>
        <end position="446"/>
    </location>
</feature>
<proteinExistence type="predicted"/>
<accession>A0A1V9ZDD4</accession>
<organism evidence="3 4">
    <name type="scientific">Achlya hypogyna</name>
    <name type="common">Oomycete</name>
    <name type="synonym">Protoachlya hypogyna</name>
    <dbReference type="NCBI Taxonomy" id="1202772"/>
    <lineage>
        <taxon>Eukaryota</taxon>
        <taxon>Sar</taxon>
        <taxon>Stramenopiles</taxon>
        <taxon>Oomycota</taxon>
        <taxon>Saprolegniomycetes</taxon>
        <taxon>Saprolegniales</taxon>
        <taxon>Achlyaceae</taxon>
        <taxon>Achlya</taxon>
    </lineage>
</organism>
<dbReference type="PANTHER" id="PTHR34876">
    <property type="match status" value="1"/>
</dbReference>
<dbReference type="GO" id="GO:0030245">
    <property type="term" value="P:cellulose catabolic process"/>
    <property type="evidence" value="ECO:0007669"/>
    <property type="project" value="InterPro"/>
</dbReference>
<gene>
    <name evidence="3" type="ORF">ACHHYP_17339</name>
</gene>
<dbReference type="PANTHER" id="PTHR34876:SF4">
    <property type="entry name" value="1,4-BETA-D-GLUCAN CELLOBIOHYDROLASE C-RELATED"/>
    <property type="match status" value="1"/>
</dbReference>
<evidence type="ECO:0000256" key="2">
    <source>
        <dbReference type="SAM" id="SignalP"/>
    </source>
</evidence>
<dbReference type="EMBL" id="JNBR01000158">
    <property type="protein sequence ID" value="OQR95999.1"/>
    <property type="molecule type" value="Genomic_DNA"/>
</dbReference>
<dbReference type="SUPFAM" id="SSF51989">
    <property type="entry name" value="Glycosyl hydrolases family 6, cellulases"/>
    <property type="match status" value="1"/>
</dbReference>
<dbReference type="PRINTS" id="PR00733">
    <property type="entry name" value="GLHYDRLASE6"/>
</dbReference>
<comment type="caution">
    <text evidence="3">The sequence shown here is derived from an EMBL/GenBank/DDBJ whole genome shotgun (WGS) entry which is preliminary data.</text>
</comment>
<keyword evidence="2" id="KW-0732">Signal</keyword>
<dbReference type="GO" id="GO:0004553">
    <property type="term" value="F:hydrolase activity, hydrolyzing O-glycosyl compounds"/>
    <property type="evidence" value="ECO:0007669"/>
    <property type="project" value="InterPro"/>
</dbReference>
<protein>
    <submittedName>
        <fullName evidence="3">Glycoside hydrolase</fullName>
    </submittedName>
</protein>
<dbReference type="InterPro" id="IPR036434">
    <property type="entry name" value="Beta_cellobiohydrolase_sf"/>
</dbReference>
<dbReference type="Proteomes" id="UP000243579">
    <property type="component" value="Unassembled WGS sequence"/>
</dbReference>
<dbReference type="AlphaFoldDB" id="A0A1V9ZDD4"/>
<evidence type="ECO:0000313" key="4">
    <source>
        <dbReference type="Proteomes" id="UP000243579"/>
    </source>
</evidence>
<name>A0A1V9ZDD4_ACHHY</name>
<evidence type="ECO:0000256" key="1">
    <source>
        <dbReference type="SAM" id="Phobius"/>
    </source>
</evidence>
<evidence type="ECO:0000313" key="3">
    <source>
        <dbReference type="EMBL" id="OQR95999.1"/>
    </source>
</evidence>
<feature type="signal peptide" evidence="2">
    <location>
        <begin position="1"/>
        <end position="22"/>
    </location>
</feature>
<dbReference type="OrthoDB" id="76432at2759"/>
<dbReference type="Gene3D" id="3.20.20.40">
    <property type="entry name" value="1, 4-beta cellobiohydrolase"/>
    <property type="match status" value="1"/>
</dbReference>
<keyword evidence="4" id="KW-1185">Reference proteome</keyword>
<dbReference type="Pfam" id="PF01341">
    <property type="entry name" value="Glyco_hydro_6"/>
    <property type="match status" value="1"/>
</dbReference>
<keyword evidence="1" id="KW-1133">Transmembrane helix</keyword>
<sequence length="479" mass="49251">MKANTLKQLAMGLALAMAPTAATTVCNAVPPASYAAAASANPQLAHALGVLGQQPIATWYTDGFKADIAGLVAKCDRAVPAIVVYGLPQKDCANGYSSGGANTNTADYVAWLQALMDQVGPDREVIYVLEPDAIGLLSTHACAAQNHYKDNLLVAMQMLSSNPNAKIYADVAAWSDSKAATSLLNDLQAAGRLTGISINTSNYVANANLVSTCATYSAATKGLHCIFDTSRNFNGSPQHEWCNAKSAGIGAPPTADTGLPLVDYFLWLKVPGESDGLCNDSGRTSDAAAGPPAGQFFPASFQAQWDQGYFVRSKGLPRIGAPEVPAVTPSITTPLPTSTVSPVPIAMETAAPTVPAATAYTPAATSETLTGGSTVGFEPRGSFDGASSLDQVDSTIAVIAPSQTKAGAYSAQTGTGQASSNQSSVIVSSLVGVGAVIVVAIAAVVVRKRLDQDQKDMDHIERDASGITILTTDRAVAVL</sequence>